<dbReference type="GO" id="GO:0016874">
    <property type="term" value="F:ligase activity"/>
    <property type="evidence" value="ECO:0007669"/>
    <property type="project" value="UniProtKB-KW"/>
</dbReference>
<sequence>MQHPEVESLDRDGILKVQREGLAGLGARLAQCDAWKAHFAEAGMKPEDLASEDGLANAPFMDKSLLRDRYPFPFLTVPMEKVERFVATSGTTGLPVTFGMTKNDLHGLLPYQMARLLTAAGVRSGFRAYQGYGYGLWIGGPALDAGFSAVGCTNFPIGPGRGELAARWLRDHAYDVASMSPLWLMTLVQAAKHQGIDPRTEWTLKVAILGGQSVSAEFRAQLEAELPQGFMSHNIYGTTEAGGPILAISTPYTHADDELQLLNEDTVIVEILDPKTMKPVSDGEVGEIVVTTLRKEASPVVRWRTRDLVRLSPRPYDCPSGRRGMRKIGRIIGRTDDMIKFKGVIVFPSQIEDVIAGIPGLAKEAWQIYVDKEATTIGKMTVAVESVSAEQRPGEVCAADVRREIKARLGINVNVECHAEGALPRYEAKATRVLHRSEAAH</sequence>
<keyword evidence="3" id="KW-0436">Ligase</keyword>
<reference evidence="3 4" key="1">
    <citation type="submission" date="2019-05" db="EMBL/GenBank/DDBJ databases">
        <authorList>
            <person name="Zhou X."/>
        </authorList>
    </citation>
    <scope>NUCLEOTIDE SEQUENCE [LARGE SCALE GENOMIC DNA]</scope>
    <source>
        <strain evidence="3 4">DSM 432</strain>
    </source>
</reference>
<dbReference type="Pfam" id="PF14535">
    <property type="entry name" value="AMP-binding_C_2"/>
    <property type="match status" value="1"/>
</dbReference>
<dbReference type="Pfam" id="PF00501">
    <property type="entry name" value="AMP-binding"/>
    <property type="match status" value="1"/>
</dbReference>
<evidence type="ECO:0000259" key="1">
    <source>
        <dbReference type="Pfam" id="PF00501"/>
    </source>
</evidence>
<dbReference type="EMBL" id="VAUP01000031">
    <property type="protein sequence ID" value="TLX42200.1"/>
    <property type="molecule type" value="Genomic_DNA"/>
</dbReference>
<dbReference type="PANTHER" id="PTHR43845:SF1">
    <property type="entry name" value="BLR5969 PROTEIN"/>
    <property type="match status" value="1"/>
</dbReference>
<dbReference type="Proteomes" id="UP000305131">
    <property type="component" value="Unassembled WGS sequence"/>
</dbReference>
<feature type="domain" description="AMP-dependent ligase C-terminal" evidence="2">
    <location>
        <begin position="343"/>
        <end position="435"/>
    </location>
</feature>
<organism evidence="3 4">
    <name type="scientific">Xanthobacter autotrophicus</name>
    <dbReference type="NCBI Taxonomy" id="280"/>
    <lineage>
        <taxon>Bacteria</taxon>
        <taxon>Pseudomonadati</taxon>
        <taxon>Pseudomonadota</taxon>
        <taxon>Alphaproteobacteria</taxon>
        <taxon>Hyphomicrobiales</taxon>
        <taxon>Xanthobacteraceae</taxon>
        <taxon>Xanthobacter</taxon>
    </lineage>
</organism>
<dbReference type="RefSeq" id="WP_138400341.1">
    <property type="nucleotide sequence ID" value="NZ_JBAFVI010000003.1"/>
</dbReference>
<protein>
    <submittedName>
        <fullName evidence="3">Phenylacetate--CoA ligase</fullName>
    </submittedName>
</protein>
<dbReference type="InterPro" id="IPR045851">
    <property type="entry name" value="AMP-bd_C_sf"/>
</dbReference>
<name>A0A6C1KDD6_XANAU</name>
<evidence type="ECO:0000313" key="3">
    <source>
        <dbReference type="EMBL" id="TLX42200.1"/>
    </source>
</evidence>
<evidence type="ECO:0000259" key="2">
    <source>
        <dbReference type="Pfam" id="PF14535"/>
    </source>
</evidence>
<dbReference type="InterPro" id="IPR042099">
    <property type="entry name" value="ANL_N_sf"/>
</dbReference>
<dbReference type="SUPFAM" id="SSF56801">
    <property type="entry name" value="Acetyl-CoA synthetase-like"/>
    <property type="match status" value="1"/>
</dbReference>
<gene>
    <name evidence="3" type="ORF">FBQ73_15275</name>
</gene>
<comment type="caution">
    <text evidence="3">The sequence shown here is derived from an EMBL/GenBank/DDBJ whole genome shotgun (WGS) entry which is preliminary data.</text>
</comment>
<dbReference type="InterPro" id="IPR000873">
    <property type="entry name" value="AMP-dep_synth/lig_dom"/>
</dbReference>
<accession>A0A6C1KDD6</accession>
<dbReference type="AlphaFoldDB" id="A0A6C1KDD6"/>
<dbReference type="OrthoDB" id="580775at2"/>
<dbReference type="PANTHER" id="PTHR43845">
    <property type="entry name" value="BLR5969 PROTEIN"/>
    <property type="match status" value="1"/>
</dbReference>
<dbReference type="GeneID" id="95774813"/>
<evidence type="ECO:0000313" key="4">
    <source>
        <dbReference type="Proteomes" id="UP000305131"/>
    </source>
</evidence>
<feature type="domain" description="AMP-dependent synthetase/ligase" evidence="1">
    <location>
        <begin position="147"/>
        <end position="291"/>
    </location>
</feature>
<dbReference type="Gene3D" id="3.40.50.12780">
    <property type="entry name" value="N-terminal domain of ligase-like"/>
    <property type="match status" value="1"/>
</dbReference>
<proteinExistence type="predicted"/>
<dbReference type="Gene3D" id="3.30.300.30">
    <property type="match status" value="1"/>
</dbReference>
<dbReference type="InterPro" id="IPR028154">
    <property type="entry name" value="AMP-dep_Lig_C"/>
</dbReference>